<dbReference type="GO" id="GO:0003848">
    <property type="term" value="F:2-amino-4-hydroxy-6-hydroxymethyldihydropteridine diphosphokinase activity"/>
    <property type="evidence" value="ECO:0007669"/>
    <property type="project" value="UniProtKB-EC"/>
</dbReference>
<evidence type="ECO:0000259" key="8">
    <source>
        <dbReference type="Pfam" id="PF01288"/>
    </source>
</evidence>
<dbReference type="EC" id="2.7.6.3" evidence="2"/>
<dbReference type="RefSeq" id="WP_207381153.1">
    <property type="nucleotide sequence ID" value="NZ_CP071502.1"/>
</dbReference>
<keyword evidence="10" id="KW-1185">Reference proteome</keyword>
<dbReference type="Pfam" id="PF01288">
    <property type="entry name" value="HPPK"/>
    <property type="match status" value="1"/>
</dbReference>
<dbReference type="PANTHER" id="PTHR43071:SF2">
    <property type="entry name" value="2-AMINO-4-HYDROXY-6-HYDROXYMETHYLDIHYDROPTERIDINE PYROPHOSPHOKINASE"/>
    <property type="match status" value="1"/>
</dbReference>
<dbReference type="Proteomes" id="UP000663207">
    <property type="component" value="Chromosome"/>
</dbReference>
<evidence type="ECO:0000313" key="9">
    <source>
        <dbReference type="EMBL" id="QSX38001.1"/>
    </source>
</evidence>
<name>A0ABX7R5E3_9GAMM</name>
<keyword evidence="7" id="KW-0289">Folate biosynthesis</keyword>
<dbReference type="PANTHER" id="PTHR43071">
    <property type="entry name" value="2-AMINO-4-HYDROXY-6-HYDROXYMETHYLDIHYDROPTERIDINE PYROPHOSPHOKINASE"/>
    <property type="match status" value="1"/>
</dbReference>
<proteinExistence type="predicted"/>
<dbReference type="InterPro" id="IPR000550">
    <property type="entry name" value="Hppk"/>
</dbReference>
<keyword evidence="6" id="KW-0067">ATP-binding</keyword>
<dbReference type="InterPro" id="IPR035907">
    <property type="entry name" value="Hppk_sf"/>
</dbReference>
<feature type="domain" description="7,8-dihydro-6-hydroxymethylpterin-pyrophosphokinase" evidence="8">
    <location>
        <begin position="5"/>
        <end position="129"/>
    </location>
</feature>
<reference evidence="9 10" key="1">
    <citation type="submission" date="2021-03" db="EMBL/GenBank/DDBJ databases">
        <title>Novel species identification of genus Shewanella.</title>
        <authorList>
            <person name="Liu G."/>
            <person name="Zhang Q."/>
        </authorList>
    </citation>
    <scope>NUCLEOTIDE SEQUENCE [LARGE SCALE GENOMIC DNA]</scope>
    <source>
        <strain evidence="9 10">FJAT-52962</strain>
    </source>
</reference>
<sequence>MARIYISVGSNINPQHYVREARRLLAEVFGELSLSPVYESEAVGFDGGHFLNLVIGADTELDVAQVVAQCKRIELEQGRDPQARKFSSRTLDLDLLLYDSQICLQPVELPRAEIVKNAFVLWPLADLAPETLHPLTGLSFATMWQAFDKQSQKLWPIDFNWN</sequence>
<dbReference type="EMBL" id="CP071502">
    <property type="protein sequence ID" value="QSX38001.1"/>
    <property type="molecule type" value="Genomic_DNA"/>
</dbReference>
<evidence type="ECO:0000256" key="3">
    <source>
        <dbReference type="ARBA" id="ARBA00022679"/>
    </source>
</evidence>
<evidence type="ECO:0000256" key="1">
    <source>
        <dbReference type="ARBA" id="ARBA00005051"/>
    </source>
</evidence>
<dbReference type="NCBIfam" id="TIGR01498">
    <property type="entry name" value="folK"/>
    <property type="match status" value="1"/>
</dbReference>
<evidence type="ECO:0000256" key="2">
    <source>
        <dbReference type="ARBA" id="ARBA00013253"/>
    </source>
</evidence>
<evidence type="ECO:0000256" key="6">
    <source>
        <dbReference type="ARBA" id="ARBA00022840"/>
    </source>
</evidence>
<gene>
    <name evidence="9" type="primary">folK</name>
    <name evidence="9" type="ORF">JYB85_03950</name>
</gene>
<comment type="pathway">
    <text evidence="1">Cofactor biosynthesis; tetrahydrofolate biosynthesis; 2-amino-4-hydroxy-6-hydroxymethyl-7,8-dihydropteridine diphosphate from 7,8-dihydroneopterin triphosphate: step 4/4.</text>
</comment>
<evidence type="ECO:0000256" key="5">
    <source>
        <dbReference type="ARBA" id="ARBA00022777"/>
    </source>
</evidence>
<organism evidence="9 10">
    <name type="scientific">Shewanella sedimentimangrovi</name>
    <dbReference type="NCBI Taxonomy" id="2814293"/>
    <lineage>
        <taxon>Bacteria</taxon>
        <taxon>Pseudomonadati</taxon>
        <taxon>Pseudomonadota</taxon>
        <taxon>Gammaproteobacteria</taxon>
        <taxon>Alteromonadales</taxon>
        <taxon>Shewanellaceae</taxon>
        <taxon>Shewanella</taxon>
    </lineage>
</organism>
<accession>A0ABX7R5E3</accession>
<dbReference type="CDD" id="cd00483">
    <property type="entry name" value="HPPK"/>
    <property type="match status" value="1"/>
</dbReference>
<evidence type="ECO:0000256" key="7">
    <source>
        <dbReference type="ARBA" id="ARBA00022909"/>
    </source>
</evidence>
<keyword evidence="5" id="KW-0418">Kinase</keyword>
<evidence type="ECO:0000256" key="4">
    <source>
        <dbReference type="ARBA" id="ARBA00022741"/>
    </source>
</evidence>
<keyword evidence="4" id="KW-0547">Nucleotide-binding</keyword>
<dbReference type="Gene3D" id="3.30.70.560">
    <property type="entry name" value="7,8-Dihydro-6-hydroxymethylpterin-pyrophosphokinase HPPK"/>
    <property type="match status" value="1"/>
</dbReference>
<protein>
    <recommendedName>
        <fullName evidence="2">2-amino-4-hydroxy-6-hydroxymethyldihydropteridine diphosphokinase</fullName>
        <ecNumber evidence="2">2.7.6.3</ecNumber>
    </recommendedName>
</protein>
<keyword evidence="3 9" id="KW-0808">Transferase</keyword>
<evidence type="ECO:0000313" key="10">
    <source>
        <dbReference type="Proteomes" id="UP000663207"/>
    </source>
</evidence>
<dbReference type="SUPFAM" id="SSF55083">
    <property type="entry name" value="6-hydroxymethyl-7,8-dihydropterin pyrophosphokinase, HPPK"/>
    <property type="match status" value="1"/>
</dbReference>